<dbReference type="GO" id="GO:0003677">
    <property type="term" value="F:DNA binding"/>
    <property type="evidence" value="ECO:0007669"/>
    <property type="project" value="UniProtKB-UniRule"/>
</dbReference>
<evidence type="ECO:0000313" key="6">
    <source>
        <dbReference type="Proteomes" id="UP000198582"/>
    </source>
</evidence>
<dbReference type="RefSeq" id="WP_091617164.1">
    <property type="nucleotide sequence ID" value="NZ_FOEF01000005.1"/>
</dbReference>
<dbReference type="Gene3D" id="1.10.10.10">
    <property type="entry name" value="Winged helix-like DNA-binding domain superfamily/Winged helix DNA-binding domain"/>
    <property type="match status" value="1"/>
</dbReference>
<dbReference type="Gene3D" id="3.40.50.300">
    <property type="entry name" value="P-loop containing nucleotide triphosphate hydrolases"/>
    <property type="match status" value="1"/>
</dbReference>
<organism evidence="5 6">
    <name type="scientific">Amycolatopsis saalfeldensis</name>
    <dbReference type="NCBI Taxonomy" id="394193"/>
    <lineage>
        <taxon>Bacteria</taxon>
        <taxon>Bacillati</taxon>
        <taxon>Actinomycetota</taxon>
        <taxon>Actinomycetes</taxon>
        <taxon>Pseudonocardiales</taxon>
        <taxon>Pseudonocardiaceae</taxon>
        <taxon>Amycolatopsis</taxon>
    </lineage>
</organism>
<dbReference type="SUPFAM" id="SSF52540">
    <property type="entry name" value="P-loop containing nucleoside triphosphate hydrolases"/>
    <property type="match status" value="1"/>
</dbReference>
<dbReference type="PANTHER" id="PTHR47691:SF3">
    <property type="entry name" value="HTH-TYPE TRANSCRIPTIONAL REGULATOR RV0890C-RELATED"/>
    <property type="match status" value="1"/>
</dbReference>
<dbReference type="InterPro" id="IPR041664">
    <property type="entry name" value="AAA_16"/>
</dbReference>
<name>A0A1H8WBB8_9PSEU</name>
<dbReference type="InterPro" id="IPR016032">
    <property type="entry name" value="Sig_transdc_resp-reg_C-effctor"/>
</dbReference>
<dbReference type="Pfam" id="PF13191">
    <property type="entry name" value="AAA_16"/>
    <property type="match status" value="1"/>
</dbReference>
<sequence>MRLALLGPLRAAGEDGTPIDIGGARLRMLLARLALDAGRAVSAEALIDGLWGDEPPSDAANALQSLVSRLRRALRPAGAELESGSGGYRLALEARAVDVHRFERLATEGRRELSAGHDTRAAELLREALGLWHGDALADVLDAPFAPAPATRLEELRTEVTEDRFEAELRLGGHADVLADLTTAAEAHPLRERLAGLRIRALCAAGRQADALAVYATLRATLADELGVDPSAELQEVHLQALRGEFAPAAPVADRLPVRLTSFVGRDDELKLLAELLAGSRLVTLVGPGGAGKTRLATEAASRHPAHGRGRVWFVPLAGVRDSHDVLGALLTALEVRDIRAGEAEVLRRPVDLLDHAVEALTGGDSLLVLDNCEHVVDVAAQLADDLLRRVPGLRILATSREPLAITGEALCPLGSLEVPAESASPGEVGVLDSARLFLDRAVAVRPDFTLNESTVDAVIQICRRLDGMPLALELAAARLRSMPVARIAERLDDRFRLLTSGSRTALPRQRTLRAVVEWSWDLLTDAEVTLARRLAVFAATFDETAVEQVCADDKLPAGEIGYVLGSLLEKSIVDTIDVGGEQRYRMLETLRVYATERLVDAGEREALQASMVRYYLALAERLDPMLRSAAQLEAIDVYERENDNLTGALRAAIEMSDADSSGRLLFGLVWYLTILGQSERARAYSDEVLAFGDRLPADTAAGLRLIRMMMRAVMGPEQLEGAEDLIEDCVRTGAVDRNPWLCVALPMVAFLSGHRELARREIERALNTSDDWGRAAGRWAESFLLSDLGELEAAEQAREEAHAGFAAVGDRWGLAMTLSFRANSLSERGDREGAIAAYTEGLRLALELRSDDDAVQQWWRLAIERSRAGDHAGAWRELEAAERYAAGNRQLLMLLSFGRAEILLREKRLPEAWAMTREIEAMAGTWPFPSEFEAEWLGLYSAAIHLTEHHPDLAEPGAVAVIRSVVRRSDMPDLARVVELLAQIRFQQGRGEVAARLLGLSAAVRGRFDLGNPEVVTLIGELEAALGPRYAEIVAEIRALRREDGIAWLMSEVDTDA</sequence>
<dbReference type="SUPFAM" id="SSF46894">
    <property type="entry name" value="C-terminal effector domain of the bipartite response regulators"/>
    <property type="match status" value="1"/>
</dbReference>
<dbReference type="PROSITE" id="PS51755">
    <property type="entry name" value="OMPR_PHOB"/>
    <property type="match status" value="1"/>
</dbReference>
<feature type="domain" description="OmpR/PhoB-type" evidence="4">
    <location>
        <begin position="1"/>
        <end position="92"/>
    </location>
</feature>
<dbReference type="InterPro" id="IPR011990">
    <property type="entry name" value="TPR-like_helical_dom_sf"/>
</dbReference>
<dbReference type="GO" id="GO:0006355">
    <property type="term" value="P:regulation of DNA-templated transcription"/>
    <property type="evidence" value="ECO:0007669"/>
    <property type="project" value="InterPro"/>
</dbReference>
<evidence type="ECO:0000259" key="4">
    <source>
        <dbReference type="PROSITE" id="PS51755"/>
    </source>
</evidence>
<dbReference type="GO" id="GO:0000160">
    <property type="term" value="P:phosphorelay signal transduction system"/>
    <property type="evidence" value="ECO:0007669"/>
    <property type="project" value="InterPro"/>
</dbReference>
<dbReference type="OrthoDB" id="9812579at2"/>
<keyword evidence="2 3" id="KW-0238">DNA-binding</keyword>
<dbReference type="PRINTS" id="PR00364">
    <property type="entry name" value="DISEASERSIST"/>
</dbReference>
<dbReference type="CDD" id="cd15831">
    <property type="entry name" value="BTAD"/>
    <property type="match status" value="1"/>
</dbReference>
<dbReference type="InterPro" id="IPR058852">
    <property type="entry name" value="HTH_77"/>
</dbReference>
<dbReference type="EMBL" id="FOEF01000005">
    <property type="protein sequence ID" value="SEP24930.1"/>
    <property type="molecule type" value="Genomic_DNA"/>
</dbReference>
<dbReference type="AlphaFoldDB" id="A0A1H8WBB8"/>
<dbReference type="InterPro" id="IPR036388">
    <property type="entry name" value="WH-like_DNA-bd_sf"/>
</dbReference>
<comment type="similarity">
    <text evidence="1">Belongs to the AfsR/DnrI/RedD regulatory family.</text>
</comment>
<accession>A0A1H8WBB8</accession>
<dbReference type="Pfam" id="PF03704">
    <property type="entry name" value="BTAD"/>
    <property type="match status" value="1"/>
</dbReference>
<dbReference type="SMART" id="SM00862">
    <property type="entry name" value="Trans_reg_C"/>
    <property type="match status" value="1"/>
</dbReference>
<dbReference type="InterPro" id="IPR001867">
    <property type="entry name" value="OmpR/PhoB-type_DNA-bd"/>
</dbReference>
<dbReference type="Proteomes" id="UP000198582">
    <property type="component" value="Unassembled WGS sequence"/>
</dbReference>
<keyword evidence="6" id="KW-1185">Reference proteome</keyword>
<dbReference type="PANTHER" id="PTHR47691">
    <property type="entry name" value="REGULATOR-RELATED"/>
    <property type="match status" value="1"/>
</dbReference>
<feature type="DNA-binding region" description="OmpR/PhoB-type" evidence="3">
    <location>
        <begin position="1"/>
        <end position="92"/>
    </location>
</feature>
<dbReference type="Pfam" id="PF25872">
    <property type="entry name" value="HTH_77"/>
    <property type="match status" value="1"/>
</dbReference>
<evidence type="ECO:0000256" key="1">
    <source>
        <dbReference type="ARBA" id="ARBA00005820"/>
    </source>
</evidence>
<proteinExistence type="inferred from homology"/>
<dbReference type="Pfam" id="PF00486">
    <property type="entry name" value="Trans_reg_C"/>
    <property type="match status" value="1"/>
</dbReference>
<reference evidence="5 6" key="1">
    <citation type="submission" date="2016-10" db="EMBL/GenBank/DDBJ databases">
        <authorList>
            <person name="de Groot N.N."/>
        </authorList>
    </citation>
    <scope>NUCLEOTIDE SEQUENCE [LARGE SCALE GENOMIC DNA]</scope>
    <source>
        <strain evidence="5 6">DSM 44993</strain>
    </source>
</reference>
<dbReference type="SMART" id="SM01043">
    <property type="entry name" value="BTAD"/>
    <property type="match status" value="1"/>
</dbReference>
<dbReference type="STRING" id="394193.SAMN04489732_10541"/>
<dbReference type="InterPro" id="IPR005158">
    <property type="entry name" value="BTAD"/>
</dbReference>
<dbReference type="InterPro" id="IPR027417">
    <property type="entry name" value="P-loop_NTPase"/>
</dbReference>
<gene>
    <name evidence="5" type="ORF">SAMN04489732_10541</name>
</gene>
<protein>
    <submittedName>
        <fullName evidence="5">Predicted ATPase</fullName>
    </submittedName>
</protein>
<evidence type="ECO:0000313" key="5">
    <source>
        <dbReference type="EMBL" id="SEP24930.1"/>
    </source>
</evidence>
<dbReference type="Gene3D" id="1.25.40.10">
    <property type="entry name" value="Tetratricopeptide repeat domain"/>
    <property type="match status" value="2"/>
</dbReference>
<evidence type="ECO:0000256" key="3">
    <source>
        <dbReference type="PROSITE-ProRule" id="PRU01091"/>
    </source>
</evidence>
<evidence type="ECO:0000256" key="2">
    <source>
        <dbReference type="ARBA" id="ARBA00023125"/>
    </source>
</evidence>
<dbReference type="SUPFAM" id="SSF48452">
    <property type="entry name" value="TPR-like"/>
    <property type="match status" value="2"/>
</dbReference>